<comment type="subcellular location">
    <subcellularLocation>
        <location evidence="1">Membrane</location>
        <topology evidence="1">Multi-pass membrane protein</topology>
    </subcellularLocation>
</comment>
<dbReference type="PANTHER" id="PTHR32468">
    <property type="entry name" value="CATION/H + ANTIPORTER"/>
    <property type="match status" value="1"/>
</dbReference>
<dbReference type="EMBL" id="VFOZ01000001">
    <property type="protein sequence ID" value="TQL99130.1"/>
    <property type="molecule type" value="Genomic_DNA"/>
</dbReference>
<evidence type="ECO:0000313" key="9">
    <source>
        <dbReference type="EMBL" id="TQL99130.1"/>
    </source>
</evidence>
<feature type="transmembrane region" description="Helical" evidence="7">
    <location>
        <begin position="281"/>
        <end position="301"/>
    </location>
</feature>
<dbReference type="Pfam" id="PF00999">
    <property type="entry name" value="Na_H_Exchanger"/>
    <property type="match status" value="1"/>
</dbReference>
<dbReference type="InterPro" id="IPR050794">
    <property type="entry name" value="CPA2_transporter"/>
</dbReference>
<feature type="transmembrane region" description="Helical" evidence="7">
    <location>
        <begin position="357"/>
        <end position="374"/>
    </location>
</feature>
<evidence type="ECO:0000256" key="4">
    <source>
        <dbReference type="ARBA" id="ARBA00022989"/>
    </source>
</evidence>
<dbReference type="AlphaFoldDB" id="A0A543CQ75"/>
<keyword evidence="10" id="KW-1185">Reference proteome</keyword>
<feature type="transmembrane region" description="Helical" evidence="7">
    <location>
        <begin position="257"/>
        <end position="274"/>
    </location>
</feature>
<feature type="domain" description="Cation/H+ exchanger transmembrane" evidence="8">
    <location>
        <begin position="22"/>
        <end position="396"/>
    </location>
</feature>
<keyword evidence="2" id="KW-0813">Transport</keyword>
<dbReference type="InterPro" id="IPR006153">
    <property type="entry name" value="Cation/H_exchanger_TM"/>
</dbReference>
<dbReference type="GO" id="GO:1902600">
    <property type="term" value="P:proton transmembrane transport"/>
    <property type="evidence" value="ECO:0007669"/>
    <property type="project" value="InterPro"/>
</dbReference>
<name>A0A543CQ75_9ACTN</name>
<evidence type="ECO:0000259" key="8">
    <source>
        <dbReference type="Pfam" id="PF00999"/>
    </source>
</evidence>
<feature type="transmembrane region" description="Helical" evidence="7">
    <location>
        <begin position="70"/>
        <end position="90"/>
    </location>
</feature>
<evidence type="ECO:0000256" key="5">
    <source>
        <dbReference type="ARBA" id="ARBA00023065"/>
    </source>
</evidence>
<dbReference type="RefSeq" id="WP_141957699.1">
    <property type="nucleotide sequence ID" value="NZ_VFOZ01000001.1"/>
</dbReference>
<proteinExistence type="predicted"/>
<dbReference type="Proteomes" id="UP000316096">
    <property type="component" value="Unassembled WGS sequence"/>
</dbReference>
<feature type="transmembrane region" description="Helical" evidence="7">
    <location>
        <begin position="232"/>
        <end position="251"/>
    </location>
</feature>
<keyword evidence="4 7" id="KW-1133">Transmembrane helix</keyword>
<sequence length="418" mass="43581">MTNTELAPVFFLAIVVILVACRVFALLLRGAQQPPVVAEMITGVILGPSLLGQLWPGAETYLFPQALRPVLYVVGQIGLVVFMFQSGYELRVGRLRSLAGTAGPIAAAGILVPGVLAVGLVVAARGWFDVSVRGTPFFVTALFVGVAVAITAFPMMARIITERGLAGTHFGAVALASGAIDDAVAWILLAAVLSLASASLHPVLLAVGGTLLFVGLLIVVHRGLGRVLAPRFSPETLLLVAIVPLLLAAWYTDRIGLYAVFGAFALGMVFPRTAETEQVMAVITPLGRVVFLPLFFTYSGLNTNFALLNNASVLLFALGCVVVAIAGKLVACTVAARAVGEPYDSAVRIGVLMNARGLMQLIALNVGLAAGIVSSRVFSVLVLVALVTTVMTAPLLALLDRRAGVSLPDEDPRPAPVT</sequence>
<evidence type="ECO:0000256" key="2">
    <source>
        <dbReference type="ARBA" id="ARBA00022448"/>
    </source>
</evidence>
<feature type="transmembrane region" description="Helical" evidence="7">
    <location>
        <begin position="199"/>
        <end position="220"/>
    </location>
</feature>
<evidence type="ECO:0000256" key="1">
    <source>
        <dbReference type="ARBA" id="ARBA00004141"/>
    </source>
</evidence>
<evidence type="ECO:0000256" key="3">
    <source>
        <dbReference type="ARBA" id="ARBA00022692"/>
    </source>
</evidence>
<comment type="caution">
    <text evidence="9">The sequence shown here is derived from an EMBL/GenBank/DDBJ whole genome shotgun (WGS) entry which is preliminary data.</text>
</comment>
<reference evidence="9 10" key="1">
    <citation type="submission" date="2019-06" db="EMBL/GenBank/DDBJ databases">
        <title>Sequencing the genomes of 1000 actinobacteria strains.</title>
        <authorList>
            <person name="Klenk H.-P."/>
        </authorList>
    </citation>
    <scope>NUCLEOTIDE SEQUENCE [LARGE SCALE GENOMIC DNA]</scope>
    <source>
        <strain evidence="9 10">DSM 102200</strain>
    </source>
</reference>
<dbReference type="GO" id="GO:0016020">
    <property type="term" value="C:membrane"/>
    <property type="evidence" value="ECO:0007669"/>
    <property type="project" value="UniProtKB-SubCell"/>
</dbReference>
<feature type="transmembrane region" description="Helical" evidence="7">
    <location>
        <begin position="40"/>
        <end position="58"/>
    </location>
</feature>
<evidence type="ECO:0000256" key="7">
    <source>
        <dbReference type="SAM" id="Phobius"/>
    </source>
</evidence>
<accession>A0A543CQ75</accession>
<feature type="transmembrane region" description="Helical" evidence="7">
    <location>
        <begin position="169"/>
        <end position="193"/>
    </location>
</feature>
<dbReference type="PANTHER" id="PTHR32468:SF0">
    <property type="entry name" value="K(+)_H(+) ANTIPORTER 1"/>
    <property type="match status" value="1"/>
</dbReference>
<feature type="transmembrane region" description="Helical" evidence="7">
    <location>
        <begin position="6"/>
        <end position="28"/>
    </location>
</feature>
<feature type="transmembrane region" description="Helical" evidence="7">
    <location>
        <begin position="136"/>
        <end position="157"/>
    </location>
</feature>
<protein>
    <submittedName>
        <fullName evidence="9">Kef-type K+ transport system membrane component KefB</fullName>
    </submittedName>
</protein>
<dbReference type="Gene3D" id="1.20.1530.20">
    <property type="match status" value="1"/>
</dbReference>
<feature type="transmembrane region" description="Helical" evidence="7">
    <location>
        <begin position="313"/>
        <end position="336"/>
    </location>
</feature>
<evidence type="ECO:0000313" key="10">
    <source>
        <dbReference type="Proteomes" id="UP000316096"/>
    </source>
</evidence>
<keyword evidence="5" id="KW-0406">Ion transport</keyword>
<dbReference type="GO" id="GO:0015297">
    <property type="term" value="F:antiporter activity"/>
    <property type="evidence" value="ECO:0007669"/>
    <property type="project" value="InterPro"/>
</dbReference>
<feature type="transmembrane region" description="Helical" evidence="7">
    <location>
        <begin position="380"/>
        <end position="399"/>
    </location>
</feature>
<organism evidence="9 10">
    <name type="scientific">Actinoallomurus bryophytorum</name>
    <dbReference type="NCBI Taxonomy" id="1490222"/>
    <lineage>
        <taxon>Bacteria</taxon>
        <taxon>Bacillati</taxon>
        <taxon>Actinomycetota</taxon>
        <taxon>Actinomycetes</taxon>
        <taxon>Streptosporangiales</taxon>
        <taxon>Thermomonosporaceae</taxon>
        <taxon>Actinoallomurus</taxon>
    </lineage>
</organism>
<dbReference type="InterPro" id="IPR038770">
    <property type="entry name" value="Na+/solute_symporter_sf"/>
</dbReference>
<keyword evidence="3 7" id="KW-0812">Transmembrane</keyword>
<keyword evidence="6 7" id="KW-0472">Membrane</keyword>
<feature type="transmembrane region" description="Helical" evidence="7">
    <location>
        <begin position="102"/>
        <end position="124"/>
    </location>
</feature>
<gene>
    <name evidence="9" type="ORF">FB559_4786</name>
</gene>
<evidence type="ECO:0000256" key="6">
    <source>
        <dbReference type="ARBA" id="ARBA00023136"/>
    </source>
</evidence>
<dbReference type="OrthoDB" id="9793589at2"/>